<dbReference type="PROSITE" id="PS00798">
    <property type="entry name" value="ALDOKETO_REDUCTASE_1"/>
    <property type="match status" value="1"/>
</dbReference>
<dbReference type="CDD" id="cd19120">
    <property type="entry name" value="AKR_AKR3C2-3"/>
    <property type="match status" value="1"/>
</dbReference>
<dbReference type="InterPro" id="IPR044494">
    <property type="entry name" value="AKR3C2/3"/>
</dbReference>
<dbReference type="PROSITE" id="PS00062">
    <property type="entry name" value="ALDOKETO_REDUCTASE_2"/>
    <property type="match status" value="1"/>
</dbReference>
<dbReference type="InterPro" id="IPR018170">
    <property type="entry name" value="Aldo/ket_reductase_CS"/>
</dbReference>
<dbReference type="InterPro" id="IPR020471">
    <property type="entry name" value="AKR"/>
</dbReference>
<dbReference type="PIRSF" id="PIRSF000097">
    <property type="entry name" value="AKR"/>
    <property type="match status" value="1"/>
</dbReference>
<sequence>MARVPEIRLNDGNSIPTLAFGLGTAVYRAAMEGATTEVIASLIGRCIAMGYRHIDTAELYGNEEALGQAIRACSTPREELYIVTKLPTEKCEFKAAVCQSLSRLGLDYVDLYLIHSPYVADTPAELQELWRCMEELKDSGKARSIGVSNFRREHLEAIMKVAEITPAVNSVEFHPYLQREELIDFHRQYNITTSAYAALSPLTSVFEGPVTTLYNRLADKYNVTTSAVAIRWCLDQGIAVVTSSVNEDRLRGWIEDVPEFELTEEEVAEVSRAGRQTKFRKFLTDRFGPQDWS</sequence>
<dbReference type="InterPro" id="IPR036812">
    <property type="entry name" value="NAD(P)_OxRdtase_dom_sf"/>
</dbReference>
<evidence type="ECO:0000313" key="4">
    <source>
        <dbReference type="Proteomes" id="UP001408356"/>
    </source>
</evidence>
<comment type="caution">
    <text evidence="3">The sequence shown here is derived from an EMBL/GenBank/DDBJ whole genome shotgun (WGS) entry which is preliminary data.</text>
</comment>
<reference evidence="3 4" key="1">
    <citation type="journal article" date="2024" name="J. Plant Pathol.">
        <title>Sequence and assembly of the genome of Seiridium unicorne, isolate CBS 538.82, causal agent of cypress canker disease.</title>
        <authorList>
            <person name="Scali E."/>
            <person name="Rocca G.D."/>
            <person name="Danti R."/>
            <person name="Garbelotto M."/>
            <person name="Barberini S."/>
            <person name="Baroncelli R."/>
            <person name="Emiliani G."/>
        </authorList>
    </citation>
    <scope>NUCLEOTIDE SEQUENCE [LARGE SCALE GENOMIC DNA]</scope>
    <source>
        <strain evidence="3 4">BM-138-508</strain>
    </source>
</reference>
<dbReference type="SUPFAM" id="SSF51430">
    <property type="entry name" value="NAD(P)-linked oxidoreductase"/>
    <property type="match status" value="1"/>
</dbReference>
<feature type="domain" description="NADP-dependent oxidoreductase" evidence="2">
    <location>
        <begin position="21"/>
        <end position="272"/>
    </location>
</feature>
<keyword evidence="4" id="KW-1185">Reference proteome</keyword>
<dbReference type="Pfam" id="PF00248">
    <property type="entry name" value="Aldo_ket_red"/>
    <property type="match status" value="1"/>
</dbReference>
<name>A0ABR2UF07_9PEZI</name>
<evidence type="ECO:0000256" key="1">
    <source>
        <dbReference type="ARBA" id="ARBA00023002"/>
    </source>
</evidence>
<organism evidence="3 4">
    <name type="scientific">Seiridium unicorne</name>
    <dbReference type="NCBI Taxonomy" id="138068"/>
    <lineage>
        <taxon>Eukaryota</taxon>
        <taxon>Fungi</taxon>
        <taxon>Dikarya</taxon>
        <taxon>Ascomycota</taxon>
        <taxon>Pezizomycotina</taxon>
        <taxon>Sordariomycetes</taxon>
        <taxon>Xylariomycetidae</taxon>
        <taxon>Amphisphaeriales</taxon>
        <taxon>Sporocadaceae</taxon>
        <taxon>Seiridium</taxon>
    </lineage>
</organism>
<dbReference type="Gene3D" id="3.20.20.100">
    <property type="entry name" value="NADP-dependent oxidoreductase domain"/>
    <property type="match status" value="1"/>
</dbReference>
<dbReference type="InterPro" id="IPR023210">
    <property type="entry name" value="NADP_OxRdtase_dom"/>
</dbReference>
<keyword evidence="1" id="KW-0560">Oxidoreductase</keyword>
<evidence type="ECO:0000313" key="3">
    <source>
        <dbReference type="EMBL" id="KAK9413212.1"/>
    </source>
</evidence>
<accession>A0ABR2UF07</accession>
<dbReference type="PRINTS" id="PR00069">
    <property type="entry name" value="ALDKETRDTASE"/>
</dbReference>
<gene>
    <name evidence="3" type="ORF">SUNI508_11988</name>
</gene>
<dbReference type="EMBL" id="JARVKF010000441">
    <property type="protein sequence ID" value="KAK9413212.1"/>
    <property type="molecule type" value="Genomic_DNA"/>
</dbReference>
<evidence type="ECO:0000259" key="2">
    <source>
        <dbReference type="Pfam" id="PF00248"/>
    </source>
</evidence>
<protein>
    <submittedName>
        <fullName evidence="3">NADP-dependent oxidoreductase domain-containing protein</fullName>
    </submittedName>
</protein>
<proteinExistence type="predicted"/>
<dbReference type="PANTHER" id="PTHR11732">
    <property type="entry name" value="ALDO/KETO REDUCTASE"/>
    <property type="match status" value="1"/>
</dbReference>
<dbReference type="Proteomes" id="UP001408356">
    <property type="component" value="Unassembled WGS sequence"/>
</dbReference>